<organism evidence="2 3">
    <name type="scientific">Haemonchus contortus</name>
    <name type="common">Barber pole worm</name>
    <dbReference type="NCBI Taxonomy" id="6289"/>
    <lineage>
        <taxon>Eukaryota</taxon>
        <taxon>Metazoa</taxon>
        <taxon>Ecdysozoa</taxon>
        <taxon>Nematoda</taxon>
        <taxon>Chromadorea</taxon>
        <taxon>Rhabditida</taxon>
        <taxon>Rhabditina</taxon>
        <taxon>Rhabditomorpha</taxon>
        <taxon>Strongyloidea</taxon>
        <taxon>Trichostrongylidae</taxon>
        <taxon>Haemonchus</taxon>
    </lineage>
</organism>
<keyword evidence="2" id="KW-1185">Reference proteome</keyword>
<evidence type="ECO:0000313" key="3">
    <source>
        <dbReference type="WBParaSite" id="HCON_00049230-00001"/>
    </source>
</evidence>
<dbReference type="Proteomes" id="UP000025227">
    <property type="component" value="Unplaced"/>
</dbReference>
<dbReference type="WBParaSite" id="HCON_00049230-00001">
    <property type="protein sequence ID" value="HCON_00049230-00001"/>
    <property type="gene ID" value="HCON_00049230"/>
</dbReference>
<feature type="region of interest" description="Disordered" evidence="1">
    <location>
        <begin position="27"/>
        <end position="89"/>
    </location>
</feature>
<dbReference type="AlphaFoldDB" id="A0A7I5E7J3"/>
<feature type="compositionally biased region" description="Polar residues" evidence="1">
    <location>
        <begin position="40"/>
        <end position="75"/>
    </location>
</feature>
<protein>
    <submittedName>
        <fullName evidence="3">Cell division cycle protein 26 homolog</fullName>
    </submittedName>
</protein>
<reference evidence="3" key="1">
    <citation type="submission" date="2020-12" db="UniProtKB">
        <authorList>
            <consortium name="WormBaseParasite"/>
        </authorList>
    </citation>
    <scope>IDENTIFICATION</scope>
    <source>
        <strain evidence="3">MHco3</strain>
    </source>
</reference>
<evidence type="ECO:0000313" key="2">
    <source>
        <dbReference type="Proteomes" id="UP000025227"/>
    </source>
</evidence>
<dbReference type="OrthoDB" id="5856489at2759"/>
<sequence>MLRRPLTSIEIKADDVDHMEKVLLEAYQKKGATKTPDSDPGSTTRDNSASEGKLSSPTDVFSSSMDTSANQTLPTVLSPGNGFGSVVSS</sequence>
<evidence type="ECO:0000256" key="1">
    <source>
        <dbReference type="SAM" id="MobiDB-lite"/>
    </source>
</evidence>
<proteinExistence type="predicted"/>
<accession>A0A7I5E7J3</accession>
<name>A0A7I5E7J3_HAECO</name>